<feature type="transmembrane region" description="Helical" evidence="7">
    <location>
        <begin position="173"/>
        <end position="193"/>
    </location>
</feature>
<organism evidence="9 10">
    <name type="scientific">Secundilactobacillus pentosiphilus</name>
    <dbReference type="NCBI Taxonomy" id="1714682"/>
    <lineage>
        <taxon>Bacteria</taxon>
        <taxon>Bacillati</taxon>
        <taxon>Bacillota</taxon>
        <taxon>Bacilli</taxon>
        <taxon>Lactobacillales</taxon>
        <taxon>Lactobacillaceae</taxon>
        <taxon>Secundilactobacillus</taxon>
    </lineage>
</organism>
<feature type="transmembrane region" description="Helical" evidence="7">
    <location>
        <begin position="82"/>
        <end position="100"/>
    </location>
</feature>
<evidence type="ECO:0000256" key="4">
    <source>
        <dbReference type="ARBA" id="ARBA00022692"/>
    </source>
</evidence>
<dbReference type="InterPro" id="IPR011701">
    <property type="entry name" value="MFS"/>
</dbReference>
<keyword evidence="6 7" id="KW-0472">Membrane</keyword>
<evidence type="ECO:0000256" key="2">
    <source>
        <dbReference type="ARBA" id="ARBA00022448"/>
    </source>
</evidence>
<dbReference type="PANTHER" id="PTHR43124">
    <property type="entry name" value="PURINE EFFLUX PUMP PBUE"/>
    <property type="match status" value="1"/>
</dbReference>
<accession>A0A1Z5IXC9</accession>
<evidence type="ECO:0000313" key="10">
    <source>
        <dbReference type="Proteomes" id="UP000198414"/>
    </source>
</evidence>
<evidence type="ECO:0000313" key="9">
    <source>
        <dbReference type="EMBL" id="GAX06434.1"/>
    </source>
</evidence>
<comment type="subcellular location">
    <subcellularLocation>
        <location evidence="1">Cell membrane</location>
        <topology evidence="1">Multi-pass membrane protein</topology>
    </subcellularLocation>
</comment>
<evidence type="ECO:0000256" key="5">
    <source>
        <dbReference type="ARBA" id="ARBA00022989"/>
    </source>
</evidence>
<dbReference type="InterPro" id="IPR050189">
    <property type="entry name" value="MFS_Efflux_Transporters"/>
</dbReference>
<dbReference type="InterPro" id="IPR020846">
    <property type="entry name" value="MFS_dom"/>
</dbReference>
<gene>
    <name evidence="9" type="ORF">IWT25_01778</name>
</gene>
<feature type="transmembrane region" description="Helical" evidence="7">
    <location>
        <begin position="338"/>
        <end position="357"/>
    </location>
</feature>
<keyword evidence="3" id="KW-1003">Cell membrane</keyword>
<keyword evidence="5 7" id="KW-1133">Transmembrane helix</keyword>
<feature type="transmembrane region" description="Helical" evidence="7">
    <location>
        <begin position="214"/>
        <end position="232"/>
    </location>
</feature>
<evidence type="ECO:0000256" key="3">
    <source>
        <dbReference type="ARBA" id="ARBA00022475"/>
    </source>
</evidence>
<reference evidence="9 10" key="1">
    <citation type="submission" date="2015-11" db="EMBL/GenBank/DDBJ databases">
        <title>Draft genome sequences of new species of the genus Lactobacillus isolated from orchardgrass silage.</title>
        <authorList>
            <person name="Tohno M."/>
            <person name="Tanizawa Y."/>
            <person name="Arita M."/>
        </authorList>
    </citation>
    <scope>NUCLEOTIDE SEQUENCE [LARGE SCALE GENOMIC DNA]</scope>
    <source>
        <strain evidence="9 10">IWT25</strain>
    </source>
</reference>
<proteinExistence type="predicted"/>
<name>A0A1Z5IXC9_9LACO</name>
<dbReference type="PROSITE" id="PS50850">
    <property type="entry name" value="MFS"/>
    <property type="match status" value="1"/>
</dbReference>
<feature type="transmembrane region" description="Helical" evidence="7">
    <location>
        <begin position="52"/>
        <end position="70"/>
    </location>
</feature>
<feature type="transmembrane region" description="Helical" evidence="7">
    <location>
        <begin position="106"/>
        <end position="129"/>
    </location>
</feature>
<comment type="caution">
    <text evidence="9">The sequence shown here is derived from an EMBL/GenBank/DDBJ whole genome shotgun (WGS) entry which is preliminary data.</text>
</comment>
<dbReference type="GO" id="GO:0005886">
    <property type="term" value="C:plasma membrane"/>
    <property type="evidence" value="ECO:0007669"/>
    <property type="project" value="UniProtKB-SubCell"/>
</dbReference>
<dbReference type="PANTHER" id="PTHR43124:SF3">
    <property type="entry name" value="CHLORAMPHENICOL EFFLUX PUMP RV0191"/>
    <property type="match status" value="1"/>
</dbReference>
<evidence type="ECO:0000259" key="8">
    <source>
        <dbReference type="PROSITE" id="PS50850"/>
    </source>
</evidence>
<dbReference type="RefSeq" id="WP_089121468.1">
    <property type="nucleotide sequence ID" value="NZ_BCMI01000017.1"/>
</dbReference>
<dbReference type="EMBL" id="BCMI01000017">
    <property type="protein sequence ID" value="GAX06434.1"/>
    <property type="molecule type" value="Genomic_DNA"/>
</dbReference>
<evidence type="ECO:0000256" key="7">
    <source>
        <dbReference type="SAM" id="Phobius"/>
    </source>
</evidence>
<feature type="transmembrane region" description="Helical" evidence="7">
    <location>
        <begin position="369"/>
        <end position="391"/>
    </location>
</feature>
<dbReference type="Pfam" id="PF07690">
    <property type="entry name" value="MFS_1"/>
    <property type="match status" value="1"/>
</dbReference>
<dbReference type="OrthoDB" id="2328465at2"/>
<evidence type="ECO:0000256" key="6">
    <source>
        <dbReference type="ARBA" id="ARBA00023136"/>
    </source>
</evidence>
<dbReference type="SUPFAM" id="SSF103473">
    <property type="entry name" value="MFS general substrate transporter"/>
    <property type="match status" value="1"/>
</dbReference>
<dbReference type="InterPro" id="IPR036259">
    <property type="entry name" value="MFS_trans_sf"/>
</dbReference>
<protein>
    <submittedName>
        <fullName evidence="9">Major facilitator superfamily transporter</fullName>
    </submittedName>
</protein>
<keyword evidence="4 7" id="KW-0812">Transmembrane</keyword>
<feature type="transmembrane region" description="Helical" evidence="7">
    <location>
        <begin position="141"/>
        <end position="161"/>
    </location>
</feature>
<dbReference type="AlphaFoldDB" id="A0A1Z5IXC9"/>
<keyword evidence="2" id="KW-0813">Transport</keyword>
<feature type="transmembrane region" description="Helical" evidence="7">
    <location>
        <begin position="252"/>
        <end position="271"/>
    </location>
</feature>
<feature type="domain" description="Major facilitator superfamily (MFS) profile" evidence="8">
    <location>
        <begin position="1"/>
        <end position="394"/>
    </location>
</feature>
<dbReference type="GO" id="GO:0022857">
    <property type="term" value="F:transmembrane transporter activity"/>
    <property type="evidence" value="ECO:0007669"/>
    <property type="project" value="InterPro"/>
</dbReference>
<evidence type="ECO:0000256" key="1">
    <source>
        <dbReference type="ARBA" id="ARBA00004651"/>
    </source>
</evidence>
<dbReference type="Gene3D" id="1.20.1250.20">
    <property type="entry name" value="MFS general substrate transporter like domains"/>
    <property type="match status" value="2"/>
</dbReference>
<dbReference type="Proteomes" id="UP000198414">
    <property type="component" value="Unassembled WGS sequence"/>
</dbReference>
<feature type="transmembrane region" description="Helical" evidence="7">
    <location>
        <begin position="278"/>
        <end position="295"/>
    </location>
</feature>
<feature type="transmembrane region" description="Helical" evidence="7">
    <location>
        <begin position="20"/>
        <end position="40"/>
    </location>
</feature>
<sequence length="402" mass="42836" precursor="true">MDTPLSKPNKSYISKTRLGILFVSSMGMAALAITPSYAAIAQNFSLSNTSVQMLTSLPNLFMMLAGLIIGRLTTTKIKLKTLTIGSIVLIVIGGFAPLVLHTSFAFLLLCSCVVGLGQGACTNLAQVLISTILPEKERQGTMGLTTTFTNIGGIIFIMGGGQLAATSTWVNNYWIYIFAVLALIVVLLLVPMRPLDLGETSESADKRKIHLNKYVFYCAFWAFFIMMLNNVLNNNISIFITEQKLGATSQAALTSTVSLIGGMLCGLVVGIIGKRLKFSTIALAFILYGVSYLIVGFGHSLILAFLGSFFVGAAMSIAMGQFPYLISIAVGKSSVSMALGIYVAIYSIGGVVSPFIVNPLTSVLKGMGLNVFSVSGVFALILGLLALVTRFQKNLVTHSKKA</sequence>
<feature type="transmembrane region" description="Helical" evidence="7">
    <location>
        <begin position="301"/>
        <end position="326"/>
    </location>
</feature>